<name>A0A0F9UAD5_9ZZZZ</name>
<organism evidence="2">
    <name type="scientific">marine sediment metagenome</name>
    <dbReference type="NCBI Taxonomy" id="412755"/>
    <lineage>
        <taxon>unclassified sequences</taxon>
        <taxon>metagenomes</taxon>
        <taxon>ecological metagenomes</taxon>
    </lineage>
</organism>
<dbReference type="EMBL" id="LAZR01001106">
    <property type="protein sequence ID" value="KKN50583.1"/>
    <property type="molecule type" value="Genomic_DNA"/>
</dbReference>
<proteinExistence type="predicted"/>
<reference evidence="2" key="1">
    <citation type="journal article" date="2015" name="Nature">
        <title>Complex archaea that bridge the gap between prokaryotes and eukaryotes.</title>
        <authorList>
            <person name="Spang A."/>
            <person name="Saw J.H."/>
            <person name="Jorgensen S.L."/>
            <person name="Zaremba-Niedzwiedzka K."/>
            <person name="Martijn J."/>
            <person name="Lind A.E."/>
            <person name="van Eijk R."/>
            <person name="Schleper C."/>
            <person name="Guy L."/>
            <person name="Ettema T.J."/>
        </authorList>
    </citation>
    <scope>NUCLEOTIDE SEQUENCE</scope>
</reference>
<accession>A0A0F9UAD5</accession>
<evidence type="ECO:0000313" key="2">
    <source>
        <dbReference type="EMBL" id="KKN50583.1"/>
    </source>
</evidence>
<dbReference type="Pfam" id="PF09356">
    <property type="entry name" value="Phage_BR0599"/>
    <property type="match status" value="1"/>
</dbReference>
<comment type="caution">
    <text evidence="2">The sequence shown here is derived from an EMBL/GenBank/DDBJ whole genome shotgun (WGS) entry which is preliminary data.</text>
</comment>
<protein>
    <recommendedName>
        <fullName evidence="1">Bacteriophage phiJL001 Gp84 C-terminal domain-containing protein</fullName>
    </recommendedName>
</protein>
<gene>
    <name evidence="2" type="ORF">LCGC14_0631330</name>
</gene>
<evidence type="ECO:0000259" key="1">
    <source>
        <dbReference type="Pfam" id="PF09356"/>
    </source>
</evidence>
<feature type="domain" description="Bacteriophage phiJL001 Gp84 C-terminal" evidence="1">
    <location>
        <begin position="229"/>
        <end position="282"/>
    </location>
</feature>
<dbReference type="InterPro" id="IPR018964">
    <property type="entry name" value="Phage_phiJL001_Gp84_C"/>
</dbReference>
<sequence>MAFEDVEKSVDSGFPTELFKFVKGDVNVGLFTSADQEVVFAANTYVPSLIKRTQPGQTGERLQANIQVTVPRDNEIVSLYRIIVPSETMFLTIFRFHRPSLTPGPTDTAVFWQGRVRSVKFVGSEAVMECEPLSGFLRRDGLRAAYQSLSNHMLYGPDCTVDRNLFKVEFNIDSISIDQLEITSTGLTSTPAPVVPAVGDPEAHFYDGGGFVERVLTPEDKRLIVDFNETGGRDKITIISPFESLGTGEPLRAFAGCLRTRGICDAKFDNVVNFGGWPFIPVRNPFESGLR</sequence>
<dbReference type="AlphaFoldDB" id="A0A0F9UAD5"/>